<proteinExistence type="predicted"/>
<reference evidence="9" key="1">
    <citation type="journal article" date="2018" name="Nat. Genet.">
        <title>Extensive intraspecific gene order and gene structural variations between Mo17 and other maize genomes.</title>
        <authorList>
            <person name="Sun S."/>
            <person name="Zhou Y."/>
            <person name="Chen J."/>
            <person name="Shi J."/>
            <person name="Zhao H."/>
            <person name="Zhao H."/>
            <person name="Song W."/>
            <person name="Zhang M."/>
            <person name="Cui Y."/>
            <person name="Dong X."/>
            <person name="Liu H."/>
            <person name="Ma X."/>
            <person name="Jiao Y."/>
            <person name="Wang B."/>
            <person name="Wei X."/>
            <person name="Stein J.C."/>
            <person name="Glaubitz J.C."/>
            <person name="Lu F."/>
            <person name="Yu G."/>
            <person name="Liang C."/>
            <person name="Fengler K."/>
            <person name="Li B."/>
            <person name="Rafalski A."/>
            <person name="Schnable P.S."/>
            <person name="Ware D.H."/>
            <person name="Buckler E.S."/>
            <person name="Lai J."/>
        </authorList>
    </citation>
    <scope>NUCLEOTIDE SEQUENCE [LARGE SCALE GENOMIC DNA]</scope>
    <source>
        <tissue evidence="9">Seedling</tissue>
    </source>
</reference>
<dbReference type="ExpressionAtlas" id="A0A3L6GE66">
    <property type="expression patterns" value="baseline and differential"/>
</dbReference>
<keyword evidence="3 7" id="KW-1133">Transmembrane helix</keyword>
<evidence type="ECO:0000256" key="7">
    <source>
        <dbReference type="SAM" id="Phobius"/>
    </source>
</evidence>
<evidence type="ECO:0000313" key="9">
    <source>
        <dbReference type="EMBL" id="PWZ46239.1"/>
    </source>
</evidence>
<accession>A0A3L6GE66</accession>
<dbReference type="Proteomes" id="UP000251960">
    <property type="component" value="Chromosome 10"/>
</dbReference>
<evidence type="ECO:0000256" key="5">
    <source>
        <dbReference type="SAM" id="Coils"/>
    </source>
</evidence>
<feature type="transmembrane region" description="Helical" evidence="7">
    <location>
        <begin position="12"/>
        <end position="37"/>
    </location>
</feature>
<feature type="compositionally biased region" description="Polar residues" evidence="6">
    <location>
        <begin position="410"/>
        <end position="422"/>
    </location>
</feature>
<keyword evidence="5" id="KW-0175">Coiled coil</keyword>
<keyword evidence="2 7" id="KW-0812">Transmembrane</keyword>
<evidence type="ECO:0000256" key="3">
    <source>
        <dbReference type="ARBA" id="ARBA00022989"/>
    </source>
</evidence>
<name>A0A3L6GE66_MAIZE</name>
<organism evidence="9">
    <name type="scientific">Zea mays</name>
    <name type="common">Maize</name>
    <dbReference type="NCBI Taxonomy" id="4577"/>
    <lineage>
        <taxon>Eukaryota</taxon>
        <taxon>Viridiplantae</taxon>
        <taxon>Streptophyta</taxon>
        <taxon>Embryophyta</taxon>
        <taxon>Tracheophyta</taxon>
        <taxon>Spermatophyta</taxon>
        <taxon>Magnoliopsida</taxon>
        <taxon>Liliopsida</taxon>
        <taxon>Poales</taxon>
        <taxon>Poaceae</taxon>
        <taxon>PACMAD clade</taxon>
        <taxon>Panicoideae</taxon>
        <taxon>Andropogonodae</taxon>
        <taxon>Andropogoneae</taxon>
        <taxon>Tripsacinae</taxon>
        <taxon>Zea</taxon>
    </lineage>
</organism>
<comment type="subcellular location">
    <subcellularLocation>
        <location evidence="1">Membrane</location>
        <topology evidence="1">Single-pass membrane protein</topology>
    </subcellularLocation>
</comment>
<evidence type="ECO:0000256" key="4">
    <source>
        <dbReference type="ARBA" id="ARBA00023136"/>
    </source>
</evidence>
<feature type="region of interest" description="Disordered" evidence="6">
    <location>
        <begin position="410"/>
        <end position="431"/>
    </location>
</feature>
<evidence type="ECO:0000259" key="8">
    <source>
        <dbReference type="PROSITE" id="PS51775"/>
    </source>
</evidence>
<dbReference type="EMBL" id="NCVQ01000002">
    <property type="protein sequence ID" value="PWZ46239.1"/>
    <property type="molecule type" value="Genomic_DNA"/>
</dbReference>
<dbReference type="AlphaFoldDB" id="A0A3L6GE66"/>
<comment type="caution">
    <text evidence="9">The sequence shown here is derived from an EMBL/GenBank/DDBJ whole genome shotgun (WGS) entry which is preliminary data.</text>
</comment>
<evidence type="ECO:0000256" key="6">
    <source>
        <dbReference type="SAM" id="MobiDB-lite"/>
    </source>
</evidence>
<protein>
    <recommendedName>
        <fullName evidence="8">GTD-binding domain-containing protein</fullName>
    </recommendedName>
</protein>
<dbReference type="PANTHER" id="PTHR31448:SF12">
    <property type="entry name" value="EXPRESSED PROTEIN"/>
    <property type="match status" value="1"/>
</dbReference>
<evidence type="ECO:0000256" key="2">
    <source>
        <dbReference type="ARBA" id="ARBA00022692"/>
    </source>
</evidence>
<keyword evidence="4 7" id="KW-0472">Membrane</keyword>
<dbReference type="GO" id="GO:0016020">
    <property type="term" value="C:membrane"/>
    <property type="evidence" value="ECO:0007669"/>
    <property type="project" value="UniProtKB-SubCell"/>
</dbReference>
<dbReference type="InterPro" id="IPR007656">
    <property type="entry name" value="GTD-bd"/>
</dbReference>
<gene>
    <name evidence="9" type="ORF">Zm00014a_010286</name>
</gene>
<dbReference type="PANTHER" id="PTHR31448">
    <property type="entry name" value="MYOSIN-BINDING PROTEIN 2"/>
    <property type="match status" value="1"/>
</dbReference>
<dbReference type="PROSITE" id="PS51775">
    <property type="entry name" value="GTD_BINDING"/>
    <property type="match status" value="1"/>
</dbReference>
<sequence length="431" mass="45520">MIREFLAVAARAALEWALASLLLANGAAFCLIAAAAARLRLGPPCIVCARVHRLLCSSSSSSAASATGVARDALRLLLCDAHLAAVAPDRCDGDGGVSETDAAMADDDPNTFSEASAGTLCWYKMNPMHNGQLPESGMETHRDVSIGSEICEQEEDGIKHHAGDRIARTTSAGDGYGPLVSLFELAPIVSSRPREDDDSIDQLARTMPQSLTLTVDGDESLTLGELVTAFRAQRRELDALRAELAAERRMKAEVEEYQRQLEEQGELDREAARLAMQLVYESEAEKHGLQRRQLDACGARAQLQLCQSDPAAVEDAGGGCSGDGNNYQSLVDFLPGSVHSSSPDLANLLKLYTESGHAGRRPGPGHGYDVPAIAVGEEGEEAVAVAVTVTVTAATEESIGRVDATSAATVSESLQESSNTFHAETTATEAA</sequence>
<evidence type="ECO:0000256" key="1">
    <source>
        <dbReference type="ARBA" id="ARBA00004167"/>
    </source>
</evidence>
<dbReference type="InterPro" id="IPR039306">
    <property type="entry name" value="MYOB"/>
</dbReference>
<feature type="coiled-coil region" evidence="5">
    <location>
        <begin position="230"/>
        <end position="267"/>
    </location>
</feature>
<feature type="domain" description="GTD-binding" evidence="8">
    <location>
        <begin position="221"/>
        <end position="298"/>
    </location>
</feature>
<dbReference type="GO" id="GO:0080115">
    <property type="term" value="F:myosin XI tail binding"/>
    <property type="evidence" value="ECO:0007669"/>
    <property type="project" value="UniProtKB-ARBA"/>
</dbReference>